<feature type="region of interest" description="Disordered" evidence="5">
    <location>
        <begin position="32"/>
        <end position="53"/>
    </location>
</feature>
<keyword evidence="8" id="KW-1185">Reference proteome</keyword>
<comment type="caution">
    <text evidence="7">The sequence shown here is derived from an EMBL/GenBank/DDBJ whole genome shotgun (WGS) entry which is preliminary data.</text>
</comment>
<dbReference type="PANTHER" id="PTHR47208">
    <property type="entry name" value="OS02G0174800 PROTEIN"/>
    <property type="match status" value="1"/>
</dbReference>
<keyword evidence="2" id="KW-0479">Metal-binding</keyword>
<evidence type="ECO:0000313" key="8">
    <source>
        <dbReference type="Proteomes" id="UP001634007"/>
    </source>
</evidence>
<accession>A0ABD3L5G8</accession>
<dbReference type="InterPro" id="IPR007650">
    <property type="entry name" value="Zf-FLZ_dom"/>
</dbReference>
<evidence type="ECO:0000259" key="6">
    <source>
        <dbReference type="PROSITE" id="PS51795"/>
    </source>
</evidence>
<dbReference type="InterPro" id="IPR044604">
    <property type="entry name" value="FLZ12/13/14"/>
</dbReference>
<evidence type="ECO:0000256" key="2">
    <source>
        <dbReference type="ARBA" id="ARBA00022723"/>
    </source>
</evidence>
<evidence type="ECO:0000256" key="3">
    <source>
        <dbReference type="ARBA" id="ARBA00022771"/>
    </source>
</evidence>
<feature type="zinc finger region" description="FLZ-type" evidence="4">
    <location>
        <begin position="187"/>
        <end position="230"/>
    </location>
</feature>
<comment type="similarity">
    <text evidence="1">Belongs to the FLZ family.</text>
</comment>
<name>A0ABD3L5G8_EUCGL</name>
<dbReference type="EMBL" id="JBJKBG010000003">
    <property type="protein sequence ID" value="KAL3747048.1"/>
    <property type="molecule type" value="Genomic_DNA"/>
</dbReference>
<dbReference type="Pfam" id="PF04570">
    <property type="entry name" value="zf-FLZ"/>
    <property type="match status" value="1"/>
</dbReference>
<keyword evidence="3" id="KW-0862">Zinc</keyword>
<protein>
    <recommendedName>
        <fullName evidence="6">FLZ-type domain-containing protein</fullName>
    </recommendedName>
</protein>
<evidence type="ECO:0000256" key="1">
    <source>
        <dbReference type="ARBA" id="ARBA00009374"/>
    </source>
</evidence>
<gene>
    <name evidence="7" type="ORF">ACJRO7_015911</name>
</gene>
<feature type="domain" description="FLZ-type" evidence="6">
    <location>
        <begin position="187"/>
        <end position="230"/>
    </location>
</feature>
<dbReference type="PROSITE" id="PS51795">
    <property type="entry name" value="ZF_FLZ"/>
    <property type="match status" value="1"/>
</dbReference>
<proteinExistence type="inferred from homology"/>
<dbReference type="AlphaFoldDB" id="A0ABD3L5G8"/>
<dbReference type="Proteomes" id="UP001634007">
    <property type="component" value="Unassembled WGS sequence"/>
</dbReference>
<dbReference type="PANTHER" id="PTHR47208:SF5">
    <property type="entry name" value="FCS-LIKE ZINC FINGER 12-RELATED"/>
    <property type="match status" value="1"/>
</dbReference>
<evidence type="ECO:0000256" key="5">
    <source>
        <dbReference type="SAM" id="MobiDB-lite"/>
    </source>
</evidence>
<dbReference type="GO" id="GO:0008270">
    <property type="term" value="F:zinc ion binding"/>
    <property type="evidence" value="ECO:0007669"/>
    <property type="project" value="UniProtKB-KW"/>
</dbReference>
<evidence type="ECO:0000256" key="4">
    <source>
        <dbReference type="PROSITE-ProRule" id="PRU01131"/>
    </source>
</evidence>
<reference evidence="7 8" key="1">
    <citation type="submission" date="2024-11" db="EMBL/GenBank/DDBJ databases">
        <title>Chromosome-level genome assembly of Eucalyptus globulus Labill. provides insights into its genome evolution.</title>
        <authorList>
            <person name="Li X."/>
        </authorList>
    </citation>
    <scope>NUCLEOTIDE SEQUENCE [LARGE SCALE GENOMIC DNA]</scope>
    <source>
        <strain evidence="7">CL2024</strain>
        <tissue evidence="7">Fresh tender leaves</tissue>
    </source>
</reference>
<organism evidence="7 8">
    <name type="scientific">Eucalyptus globulus</name>
    <name type="common">Tasmanian blue gum</name>
    <dbReference type="NCBI Taxonomy" id="34317"/>
    <lineage>
        <taxon>Eukaryota</taxon>
        <taxon>Viridiplantae</taxon>
        <taxon>Streptophyta</taxon>
        <taxon>Embryophyta</taxon>
        <taxon>Tracheophyta</taxon>
        <taxon>Spermatophyta</taxon>
        <taxon>Magnoliopsida</taxon>
        <taxon>eudicotyledons</taxon>
        <taxon>Gunneridae</taxon>
        <taxon>Pentapetalae</taxon>
        <taxon>rosids</taxon>
        <taxon>malvids</taxon>
        <taxon>Myrtales</taxon>
        <taxon>Myrtaceae</taxon>
        <taxon>Myrtoideae</taxon>
        <taxon>Eucalypteae</taxon>
        <taxon>Eucalyptus</taxon>
    </lineage>
</organism>
<keyword evidence="3" id="KW-0863">Zinc-finger</keyword>
<sequence>MLGKRRFIGKLSDLLIPGGRAGLHPELAAAAGSPRTPLDLKLQSPRSPRGPRGYDLGGVGLGIVAALERSGEVPGRHCVCSPRGASAAAAAAGGKGKRGCAGFVGGGGGVFDGVEMECQENYTYVTCHGPGRSFTKVYYDGGLDCPGERERSCPAAAADYGVSREPASRVASEGGEAENVRVYPFLDFLSSCHRCEKKLDGVDIYMYRGEKAFCSADCRLTQIRADEQKERTERTERKCRNEASKAADLSSSPYTKGRIFSTGIEAL</sequence>
<evidence type="ECO:0000313" key="7">
    <source>
        <dbReference type="EMBL" id="KAL3747048.1"/>
    </source>
</evidence>